<keyword evidence="1 3" id="KW-0964">Secreted</keyword>
<sequence>MHSQGYGTNAAALSTTLFNNGLSCGSCYEIKCIGDHKWCLPGSIVVIATNFCPPNNALPNNAGEREVTTSDGRTVVSNNVAPATWSRCLPSKSQSHIHNQQT</sequence>
<keyword evidence="6" id="KW-1185">Reference proteome</keyword>
<comment type="similarity">
    <text evidence="3">Belongs to the expansin family. Expansin A subfamily.</text>
</comment>
<dbReference type="SUPFAM" id="SSF50685">
    <property type="entry name" value="Barwin-like endoglucanases"/>
    <property type="match status" value="1"/>
</dbReference>
<keyword evidence="3" id="KW-0134">Cell wall</keyword>
<feature type="domain" description="Expansin-like EG45" evidence="4">
    <location>
        <begin position="1"/>
        <end position="102"/>
    </location>
</feature>
<dbReference type="Proteomes" id="UP001058974">
    <property type="component" value="Chromosome 5"/>
</dbReference>
<evidence type="ECO:0000256" key="1">
    <source>
        <dbReference type="ARBA" id="ARBA00022525"/>
    </source>
</evidence>
<evidence type="ECO:0000313" key="5">
    <source>
        <dbReference type="EMBL" id="KAI5412825.1"/>
    </source>
</evidence>
<dbReference type="PANTHER" id="PTHR31867">
    <property type="entry name" value="EXPANSIN-A15"/>
    <property type="match status" value="1"/>
</dbReference>
<dbReference type="Gramene" id="Psat05G0744700-T1">
    <property type="protein sequence ID" value="KAI5412825.1"/>
    <property type="gene ID" value="KIW84_057447"/>
</dbReference>
<name>A0A9D4X5Y6_PEA</name>
<dbReference type="GO" id="GO:0009664">
    <property type="term" value="P:plant-type cell wall organization"/>
    <property type="evidence" value="ECO:0007669"/>
    <property type="project" value="InterPro"/>
</dbReference>
<proteinExistence type="inferred from homology"/>
<dbReference type="SMART" id="SM00837">
    <property type="entry name" value="DPBB_1"/>
    <property type="match status" value="1"/>
</dbReference>
<organism evidence="5 6">
    <name type="scientific">Pisum sativum</name>
    <name type="common">Garden pea</name>
    <name type="synonym">Lathyrus oleraceus</name>
    <dbReference type="NCBI Taxonomy" id="3888"/>
    <lineage>
        <taxon>Eukaryota</taxon>
        <taxon>Viridiplantae</taxon>
        <taxon>Streptophyta</taxon>
        <taxon>Embryophyta</taxon>
        <taxon>Tracheophyta</taxon>
        <taxon>Spermatophyta</taxon>
        <taxon>Magnoliopsida</taxon>
        <taxon>eudicotyledons</taxon>
        <taxon>Gunneridae</taxon>
        <taxon>Pentapetalae</taxon>
        <taxon>rosids</taxon>
        <taxon>fabids</taxon>
        <taxon>Fabales</taxon>
        <taxon>Fabaceae</taxon>
        <taxon>Papilionoideae</taxon>
        <taxon>50 kb inversion clade</taxon>
        <taxon>NPAAA clade</taxon>
        <taxon>Hologalegina</taxon>
        <taxon>IRL clade</taxon>
        <taxon>Fabeae</taxon>
        <taxon>Lathyrus</taxon>
    </lineage>
</organism>
<dbReference type="AlphaFoldDB" id="A0A9D4X5Y6"/>
<dbReference type="InterPro" id="IPR007112">
    <property type="entry name" value="Expansin/allergen_DPBB_dom"/>
</dbReference>
<evidence type="ECO:0000313" key="6">
    <source>
        <dbReference type="Proteomes" id="UP001058974"/>
    </source>
</evidence>
<dbReference type="InterPro" id="IPR002963">
    <property type="entry name" value="Expansin"/>
</dbReference>
<comment type="caution">
    <text evidence="5">The sequence shown here is derived from an EMBL/GenBank/DDBJ whole genome shotgun (WGS) entry which is preliminary data.</text>
</comment>
<dbReference type="Gene3D" id="2.40.40.10">
    <property type="entry name" value="RlpA-like domain"/>
    <property type="match status" value="1"/>
</dbReference>
<comment type="subcellular location">
    <subcellularLocation>
        <location evidence="3">Secreted</location>
        <location evidence="3">Cell wall</location>
    </subcellularLocation>
    <subcellularLocation>
        <location evidence="3">Membrane</location>
        <topology evidence="3">Peripheral membrane protein</topology>
    </subcellularLocation>
</comment>
<keyword evidence="2 3" id="KW-0961">Cell wall biogenesis/degradation</keyword>
<dbReference type="PRINTS" id="PR01226">
    <property type="entry name" value="EXPANSIN"/>
</dbReference>
<evidence type="ECO:0000256" key="3">
    <source>
        <dbReference type="RuleBase" id="RU365023"/>
    </source>
</evidence>
<evidence type="ECO:0000259" key="4">
    <source>
        <dbReference type="PROSITE" id="PS50842"/>
    </source>
</evidence>
<dbReference type="EMBL" id="JAMSHJ010000005">
    <property type="protein sequence ID" value="KAI5412825.1"/>
    <property type="molecule type" value="Genomic_DNA"/>
</dbReference>
<protein>
    <recommendedName>
        <fullName evidence="3">Expansin</fullName>
    </recommendedName>
</protein>
<dbReference type="InterPro" id="IPR036908">
    <property type="entry name" value="RlpA-like_sf"/>
</dbReference>
<evidence type="ECO:0000256" key="2">
    <source>
        <dbReference type="ARBA" id="ARBA00023316"/>
    </source>
</evidence>
<dbReference type="Pfam" id="PF03330">
    <property type="entry name" value="DPBB_1"/>
    <property type="match status" value="1"/>
</dbReference>
<dbReference type="PROSITE" id="PS50842">
    <property type="entry name" value="EXPANSIN_EG45"/>
    <property type="match status" value="1"/>
</dbReference>
<reference evidence="5 6" key="1">
    <citation type="journal article" date="2022" name="Nat. Genet.">
        <title>Improved pea reference genome and pan-genome highlight genomic features and evolutionary characteristics.</title>
        <authorList>
            <person name="Yang T."/>
            <person name="Liu R."/>
            <person name="Luo Y."/>
            <person name="Hu S."/>
            <person name="Wang D."/>
            <person name="Wang C."/>
            <person name="Pandey M.K."/>
            <person name="Ge S."/>
            <person name="Xu Q."/>
            <person name="Li N."/>
            <person name="Li G."/>
            <person name="Huang Y."/>
            <person name="Saxena R.K."/>
            <person name="Ji Y."/>
            <person name="Li M."/>
            <person name="Yan X."/>
            <person name="He Y."/>
            <person name="Liu Y."/>
            <person name="Wang X."/>
            <person name="Xiang C."/>
            <person name="Varshney R.K."/>
            <person name="Ding H."/>
            <person name="Gao S."/>
            <person name="Zong X."/>
        </authorList>
    </citation>
    <scope>NUCLEOTIDE SEQUENCE [LARGE SCALE GENOMIC DNA]</scope>
    <source>
        <strain evidence="5 6">cv. Zhongwan 6</strain>
    </source>
</reference>
<accession>A0A9D4X5Y6</accession>
<comment type="function">
    <text evidence="3">Causes loosening and extension of plant cell walls by disrupting non-covalent bonding between cellulose microfibrils and matrix glucans. No enzymatic activity has been found.</text>
</comment>
<gene>
    <name evidence="5" type="ORF">KIW84_057447</name>
</gene>
<dbReference type="GO" id="GO:0016020">
    <property type="term" value="C:membrane"/>
    <property type="evidence" value="ECO:0007669"/>
    <property type="project" value="UniProtKB-SubCell"/>
</dbReference>
<dbReference type="InterPro" id="IPR009009">
    <property type="entry name" value="RlpA-like_DPBB"/>
</dbReference>